<protein>
    <submittedName>
        <fullName evidence="1">Uncharacterized protein</fullName>
    </submittedName>
</protein>
<dbReference type="EMBL" id="JASPKY010000502">
    <property type="protein sequence ID" value="KAK9694774.1"/>
    <property type="molecule type" value="Genomic_DNA"/>
</dbReference>
<name>A0AAW1IX96_POPJA</name>
<organism evidence="1 2">
    <name type="scientific">Popillia japonica</name>
    <name type="common">Japanese beetle</name>
    <dbReference type="NCBI Taxonomy" id="7064"/>
    <lineage>
        <taxon>Eukaryota</taxon>
        <taxon>Metazoa</taxon>
        <taxon>Ecdysozoa</taxon>
        <taxon>Arthropoda</taxon>
        <taxon>Hexapoda</taxon>
        <taxon>Insecta</taxon>
        <taxon>Pterygota</taxon>
        <taxon>Neoptera</taxon>
        <taxon>Endopterygota</taxon>
        <taxon>Coleoptera</taxon>
        <taxon>Polyphaga</taxon>
        <taxon>Scarabaeiformia</taxon>
        <taxon>Scarabaeidae</taxon>
        <taxon>Rutelinae</taxon>
        <taxon>Popillia</taxon>
    </lineage>
</organism>
<proteinExistence type="predicted"/>
<keyword evidence="2" id="KW-1185">Reference proteome</keyword>
<dbReference type="Proteomes" id="UP001458880">
    <property type="component" value="Unassembled WGS sequence"/>
</dbReference>
<reference evidence="1 2" key="1">
    <citation type="journal article" date="2024" name="BMC Genomics">
        <title>De novo assembly and annotation of Popillia japonica's genome with initial clues to its potential as an invasive pest.</title>
        <authorList>
            <person name="Cucini C."/>
            <person name="Boschi S."/>
            <person name="Funari R."/>
            <person name="Cardaioli E."/>
            <person name="Iannotti N."/>
            <person name="Marturano G."/>
            <person name="Paoli F."/>
            <person name="Bruttini M."/>
            <person name="Carapelli A."/>
            <person name="Frati F."/>
            <person name="Nardi F."/>
        </authorList>
    </citation>
    <scope>NUCLEOTIDE SEQUENCE [LARGE SCALE GENOMIC DNA]</scope>
    <source>
        <strain evidence="1">DMR45628</strain>
    </source>
</reference>
<sequence length="87" mass="9877">MFIFLVVLDDETKLKWRKRLEGVSVEAEKNVASKRLEGVSVEAEKNVASIVSYGSEKIFVKTTEDLYGSLIVGVMSDREQMESWCDE</sequence>
<accession>A0AAW1IX96</accession>
<comment type="caution">
    <text evidence="1">The sequence shown here is derived from an EMBL/GenBank/DDBJ whole genome shotgun (WGS) entry which is preliminary data.</text>
</comment>
<dbReference type="AlphaFoldDB" id="A0AAW1IX96"/>
<evidence type="ECO:0000313" key="2">
    <source>
        <dbReference type="Proteomes" id="UP001458880"/>
    </source>
</evidence>
<evidence type="ECO:0000313" key="1">
    <source>
        <dbReference type="EMBL" id="KAK9694774.1"/>
    </source>
</evidence>
<gene>
    <name evidence="1" type="ORF">QE152_g33285</name>
</gene>